<accession>A0ABQ2MDB3</accession>
<gene>
    <name evidence="1" type="ORF">GCM10012286_48080</name>
</gene>
<evidence type="ECO:0000313" key="2">
    <source>
        <dbReference type="Proteomes" id="UP000656881"/>
    </source>
</evidence>
<dbReference type="Proteomes" id="UP000656881">
    <property type="component" value="Unassembled WGS sequence"/>
</dbReference>
<name>A0ABQ2MDB3_9ACTN</name>
<keyword evidence="2" id="KW-1185">Reference proteome</keyword>
<comment type="caution">
    <text evidence="1">The sequence shown here is derived from an EMBL/GenBank/DDBJ whole genome shotgun (WGS) entry which is preliminary data.</text>
</comment>
<dbReference type="EMBL" id="BMNG01000011">
    <property type="protein sequence ID" value="GGO49647.1"/>
    <property type="molecule type" value="Genomic_DNA"/>
</dbReference>
<reference evidence="2" key="1">
    <citation type="journal article" date="2019" name="Int. J. Syst. Evol. Microbiol.">
        <title>The Global Catalogue of Microorganisms (GCM) 10K type strain sequencing project: providing services to taxonomists for standard genome sequencing and annotation.</title>
        <authorList>
            <consortium name="The Broad Institute Genomics Platform"/>
            <consortium name="The Broad Institute Genome Sequencing Center for Infectious Disease"/>
            <person name="Wu L."/>
            <person name="Ma J."/>
        </authorList>
    </citation>
    <scope>NUCLEOTIDE SEQUENCE [LARGE SCALE GENOMIC DNA]</scope>
    <source>
        <strain evidence="2">CGMCC 4.7349</strain>
    </source>
</reference>
<protein>
    <submittedName>
        <fullName evidence="1">Uncharacterized protein</fullName>
    </submittedName>
</protein>
<sequence>MQTRDLEVGDHQLVLQGAADAHLSAKRELVVRRRAAVAVDRRGPRRAAGSHARARALLLRNVALALTLLRPGLLLLRHLLLGRLLLHLLLLRRLVVRRLMLRRCLMLRLLGLPGPAGRALLTGLAGSVLRRRVLRLRSRRGHGRRGGAGGATGEDQLRSVGRVAQVDGRSRADFHLVDPLPLHKRAVGGAVVLNDPTAAAPADRRVAPGDPGVVQRDVTLRITPKGVCPGRIKRPGPAIQFQYEFRHSMPH</sequence>
<organism evidence="1 2">
    <name type="scientific">Streptomyces lasiicapitis</name>
    <dbReference type="NCBI Taxonomy" id="1923961"/>
    <lineage>
        <taxon>Bacteria</taxon>
        <taxon>Bacillati</taxon>
        <taxon>Actinomycetota</taxon>
        <taxon>Actinomycetes</taxon>
        <taxon>Kitasatosporales</taxon>
        <taxon>Streptomycetaceae</taxon>
        <taxon>Streptomyces</taxon>
    </lineage>
</organism>
<evidence type="ECO:0000313" key="1">
    <source>
        <dbReference type="EMBL" id="GGO49647.1"/>
    </source>
</evidence>
<proteinExistence type="predicted"/>